<dbReference type="Proteomes" id="UP001066276">
    <property type="component" value="Chromosome 7"/>
</dbReference>
<evidence type="ECO:0000313" key="1">
    <source>
        <dbReference type="EMBL" id="KAJ1130281.1"/>
    </source>
</evidence>
<sequence length="74" mass="8114">MRGLRSLRSSDRVILEQPQSSVTAGVGGFTVSSRPTKNPSVLLWGDRALNAAQITKRTLRALERAKERPLVDPT</sequence>
<gene>
    <name evidence="1" type="ORF">NDU88_008635</name>
</gene>
<accession>A0AAV7PPQ3</accession>
<keyword evidence="2" id="KW-1185">Reference proteome</keyword>
<dbReference type="EMBL" id="JANPWB010000011">
    <property type="protein sequence ID" value="KAJ1130281.1"/>
    <property type="molecule type" value="Genomic_DNA"/>
</dbReference>
<comment type="caution">
    <text evidence="1">The sequence shown here is derived from an EMBL/GenBank/DDBJ whole genome shotgun (WGS) entry which is preliminary data.</text>
</comment>
<protein>
    <submittedName>
        <fullName evidence="1">Uncharacterized protein</fullName>
    </submittedName>
</protein>
<dbReference type="AlphaFoldDB" id="A0AAV7PPQ3"/>
<reference evidence="1" key="1">
    <citation type="journal article" date="2022" name="bioRxiv">
        <title>Sequencing and chromosome-scale assembly of the giantPleurodeles waltlgenome.</title>
        <authorList>
            <person name="Brown T."/>
            <person name="Elewa A."/>
            <person name="Iarovenko S."/>
            <person name="Subramanian E."/>
            <person name="Araus A.J."/>
            <person name="Petzold A."/>
            <person name="Susuki M."/>
            <person name="Suzuki K.-i.T."/>
            <person name="Hayashi T."/>
            <person name="Toyoda A."/>
            <person name="Oliveira C."/>
            <person name="Osipova E."/>
            <person name="Leigh N.D."/>
            <person name="Simon A."/>
            <person name="Yun M.H."/>
        </authorList>
    </citation>
    <scope>NUCLEOTIDE SEQUENCE</scope>
    <source>
        <strain evidence="1">20211129_DDA</strain>
        <tissue evidence="1">Liver</tissue>
    </source>
</reference>
<organism evidence="1 2">
    <name type="scientific">Pleurodeles waltl</name>
    <name type="common">Iberian ribbed newt</name>
    <dbReference type="NCBI Taxonomy" id="8319"/>
    <lineage>
        <taxon>Eukaryota</taxon>
        <taxon>Metazoa</taxon>
        <taxon>Chordata</taxon>
        <taxon>Craniata</taxon>
        <taxon>Vertebrata</taxon>
        <taxon>Euteleostomi</taxon>
        <taxon>Amphibia</taxon>
        <taxon>Batrachia</taxon>
        <taxon>Caudata</taxon>
        <taxon>Salamandroidea</taxon>
        <taxon>Salamandridae</taxon>
        <taxon>Pleurodelinae</taxon>
        <taxon>Pleurodeles</taxon>
    </lineage>
</organism>
<evidence type="ECO:0000313" key="2">
    <source>
        <dbReference type="Proteomes" id="UP001066276"/>
    </source>
</evidence>
<name>A0AAV7PPQ3_PLEWA</name>
<proteinExistence type="predicted"/>